<dbReference type="Proteomes" id="UP001237642">
    <property type="component" value="Unassembled WGS sequence"/>
</dbReference>
<sequence length="543" mass="59165">MEEIDSITRPLFSPRADLGGDQTPRFLLGRSPRADFDGDQTPRFLLGRSSVYSFASYASMFVPDADDIAPIKGCRDFFKEFMAESRKLWTLAGPAIFTSICQYSLGAITQTFAGHLGSLELAAFSIENSIIANLCFGILLGMGSALETLCGQAFGAGQMDMLGVYMQRSWVILNCTSLMLMPLYIFGAPLLRLIGQTEDISREAGKLAVWMIPQLFAYAMNFPIAKFLQSQSKIMAMAWISAAVFGLHTLLSWLVMLKLGWGLAGGAVVLNLSWWLIVLAQLVYILSGTCGEAWSGFSWRAFKNLWGFVKLSLASAVMLCLEIWYYMLLVLFAGYLKDAEIAVDALSICTNIVGWAVMVSVGCNAAISVRVSNELGAAHPRTAKFSVVVVVLTSFVIGLIFSLALVIFRKEYPSLFTNNEQIKKVVHSLTALLATCLVINNIQPALSGVAIGAGWQASVAYVNIGCYYICGVPLGLVLGYKLDMGVRGIWIGMLGGTAIQTLVLLWMVHKTNWNKEASIAGKRIKQWGGEADHAAEADEEAAF</sequence>
<keyword evidence="9" id="KW-1185">Reference proteome</keyword>
<dbReference type="GO" id="GO:1990961">
    <property type="term" value="P:xenobiotic detoxification by transmembrane export across the plasma membrane"/>
    <property type="evidence" value="ECO:0007669"/>
    <property type="project" value="InterPro"/>
</dbReference>
<dbReference type="CDD" id="cd13132">
    <property type="entry name" value="MATE_eukaryotic"/>
    <property type="match status" value="1"/>
</dbReference>
<dbReference type="Pfam" id="PF01554">
    <property type="entry name" value="MatE"/>
    <property type="match status" value="2"/>
</dbReference>
<keyword evidence="5 6" id="KW-0472">Membrane</keyword>
<feature type="transmembrane region" description="Helical" evidence="6">
    <location>
        <begin position="307"/>
        <end position="333"/>
    </location>
</feature>
<feature type="transmembrane region" description="Helical" evidence="6">
    <location>
        <begin position="236"/>
        <end position="255"/>
    </location>
</feature>
<reference evidence="8" key="2">
    <citation type="submission" date="2023-05" db="EMBL/GenBank/DDBJ databases">
        <authorList>
            <person name="Schelkunov M.I."/>
        </authorList>
    </citation>
    <scope>NUCLEOTIDE SEQUENCE</scope>
    <source>
        <strain evidence="8">Hsosn_3</strain>
        <tissue evidence="8">Leaf</tissue>
    </source>
</reference>
<dbReference type="PANTHER" id="PTHR11206">
    <property type="entry name" value="MULTIDRUG RESISTANCE PROTEIN"/>
    <property type="match status" value="1"/>
</dbReference>
<dbReference type="GO" id="GO:0042910">
    <property type="term" value="F:xenobiotic transmembrane transporter activity"/>
    <property type="evidence" value="ECO:0007669"/>
    <property type="project" value="InterPro"/>
</dbReference>
<evidence type="ECO:0000256" key="1">
    <source>
        <dbReference type="ARBA" id="ARBA00004141"/>
    </source>
</evidence>
<feature type="transmembrane region" description="Helical" evidence="6">
    <location>
        <begin position="488"/>
        <end position="508"/>
    </location>
</feature>
<organism evidence="8 9">
    <name type="scientific">Heracleum sosnowskyi</name>
    <dbReference type="NCBI Taxonomy" id="360622"/>
    <lineage>
        <taxon>Eukaryota</taxon>
        <taxon>Viridiplantae</taxon>
        <taxon>Streptophyta</taxon>
        <taxon>Embryophyta</taxon>
        <taxon>Tracheophyta</taxon>
        <taxon>Spermatophyta</taxon>
        <taxon>Magnoliopsida</taxon>
        <taxon>eudicotyledons</taxon>
        <taxon>Gunneridae</taxon>
        <taxon>Pentapetalae</taxon>
        <taxon>asterids</taxon>
        <taxon>campanulids</taxon>
        <taxon>Apiales</taxon>
        <taxon>Apiaceae</taxon>
        <taxon>Apioideae</taxon>
        <taxon>apioid superclade</taxon>
        <taxon>Tordylieae</taxon>
        <taxon>Tordyliinae</taxon>
        <taxon>Heracleum</taxon>
    </lineage>
</organism>
<feature type="transmembrane region" description="Helical" evidence="6">
    <location>
        <begin position="88"/>
        <end position="110"/>
    </location>
</feature>
<accession>A0AAD8JJF3</accession>
<evidence type="ECO:0000256" key="4">
    <source>
        <dbReference type="ARBA" id="ARBA00022989"/>
    </source>
</evidence>
<feature type="transmembrane region" description="Helical" evidence="6">
    <location>
        <begin position="460"/>
        <end position="482"/>
    </location>
</feature>
<dbReference type="InterPro" id="IPR045069">
    <property type="entry name" value="MATE_euk"/>
</dbReference>
<dbReference type="NCBIfam" id="TIGR00797">
    <property type="entry name" value="matE"/>
    <property type="match status" value="1"/>
</dbReference>
<feature type="transmembrane region" description="Helical" evidence="6">
    <location>
        <begin position="387"/>
        <end position="408"/>
    </location>
</feature>
<feature type="transmembrane region" description="Helical" evidence="6">
    <location>
        <begin position="207"/>
        <end position="224"/>
    </location>
</feature>
<evidence type="ECO:0000313" key="9">
    <source>
        <dbReference type="Proteomes" id="UP001237642"/>
    </source>
</evidence>
<feature type="region of interest" description="Disordered" evidence="7">
    <location>
        <begin position="1"/>
        <end position="23"/>
    </location>
</feature>
<dbReference type="AlphaFoldDB" id="A0AAD8JJF3"/>
<keyword evidence="4 6" id="KW-1133">Transmembrane helix</keyword>
<comment type="caution">
    <text evidence="8">The sequence shown here is derived from an EMBL/GenBank/DDBJ whole genome shotgun (WGS) entry which is preliminary data.</text>
</comment>
<feature type="transmembrane region" description="Helical" evidence="6">
    <location>
        <begin position="345"/>
        <end position="367"/>
    </location>
</feature>
<evidence type="ECO:0000256" key="2">
    <source>
        <dbReference type="ARBA" id="ARBA00010199"/>
    </source>
</evidence>
<dbReference type="GO" id="GO:0016020">
    <property type="term" value="C:membrane"/>
    <property type="evidence" value="ECO:0007669"/>
    <property type="project" value="UniProtKB-SubCell"/>
</dbReference>
<gene>
    <name evidence="8" type="ORF">POM88_002875</name>
</gene>
<comment type="similarity">
    <text evidence="2 6">Belongs to the multi antimicrobial extrusion (MATE) (TC 2.A.66.1) family.</text>
</comment>
<dbReference type="GO" id="GO:0015297">
    <property type="term" value="F:antiporter activity"/>
    <property type="evidence" value="ECO:0007669"/>
    <property type="project" value="InterPro"/>
</dbReference>
<name>A0AAD8JJF3_9APIA</name>
<feature type="transmembrane region" description="Helical" evidence="6">
    <location>
        <begin position="428"/>
        <end position="453"/>
    </location>
</feature>
<evidence type="ECO:0000256" key="3">
    <source>
        <dbReference type="ARBA" id="ARBA00022692"/>
    </source>
</evidence>
<evidence type="ECO:0000256" key="6">
    <source>
        <dbReference type="RuleBase" id="RU004914"/>
    </source>
</evidence>
<dbReference type="InterPro" id="IPR002528">
    <property type="entry name" value="MATE_fam"/>
</dbReference>
<evidence type="ECO:0000313" key="8">
    <source>
        <dbReference type="EMBL" id="KAK1403270.1"/>
    </source>
</evidence>
<proteinExistence type="inferred from homology"/>
<keyword evidence="3 6" id="KW-0812">Transmembrane</keyword>
<feature type="transmembrane region" description="Helical" evidence="6">
    <location>
        <begin position="171"/>
        <end position="195"/>
    </location>
</feature>
<comment type="subcellular location">
    <subcellularLocation>
        <location evidence="1">Membrane</location>
        <topology evidence="1">Multi-pass membrane protein</topology>
    </subcellularLocation>
</comment>
<evidence type="ECO:0000256" key="7">
    <source>
        <dbReference type="SAM" id="MobiDB-lite"/>
    </source>
</evidence>
<protein>
    <recommendedName>
        <fullName evidence="6">Protein DETOXIFICATION</fullName>
    </recommendedName>
    <alternativeName>
        <fullName evidence="6">Multidrug and toxic compound extrusion protein</fullName>
    </alternativeName>
</protein>
<dbReference type="EMBL" id="JAUIZM010000001">
    <property type="protein sequence ID" value="KAK1403270.1"/>
    <property type="molecule type" value="Genomic_DNA"/>
</dbReference>
<feature type="transmembrane region" description="Helical" evidence="6">
    <location>
        <begin position="261"/>
        <end position="286"/>
    </location>
</feature>
<feature type="transmembrane region" description="Helical" evidence="6">
    <location>
        <begin position="130"/>
        <end position="150"/>
    </location>
</feature>
<evidence type="ECO:0000256" key="5">
    <source>
        <dbReference type="ARBA" id="ARBA00023136"/>
    </source>
</evidence>
<reference evidence="8" key="1">
    <citation type="submission" date="2023-02" db="EMBL/GenBank/DDBJ databases">
        <title>Genome of toxic invasive species Heracleum sosnowskyi carries increased number of genes despite the absence of recent whole-genome duplications.</title>
        <authorList>
            <person name="Schelkunov M."/>
            <person name="Shtratnikova V."/>
            <person name="Makarenko M."/>
            <person name="Klepikova A."/>
            <person name="Omelchenko D."/>
            <person name="Novikova G."/>
            <person name="Obukhova E."/>
            <person name="Bogdanov V."/>
            <person name="Penin A."/>
            <person name="Logacheva M."/>
        </authorList>
    </citation>
    <scope>NUCLEOTIDE SEQUENCE</scope>
    <source>
        <strain evidence="8">Hsosn_3</strain>
        <tissue evidence="8">Leaf</tissue>
    </source>
</reference>